<dbReference type="InterPro" id="IPR004843">
    <property type="entry name" value="Calcineurin-like_PHP"/>
</dbReference>
<dbReference type="PANTHER" id="PTHR10161:SF14">
    <property type="entry name" value="TARTRATE-RESISTANT ACID PHOSPHATASE TYPE 5"/>
    <property type="match status" value="1"/>
</dbReference>
<dbReference type="Gene3D" id="3.60.21.10">
    <property type="match status" value="1"/>
</dbReference>
<protein>
    <submittedName>
        <fullName evidence="4">Tartrate-resistant acid phosphatase type 5</fullName>
    </submittedName>
</protein>
<dbReference type="Pfam" id="PF00149">
    <property type="entry name" value="Metallophos"/>
    <property type="match status" value="1"/>
</dbReference>
<keyword evidence="1" id="KW-0732">Signal</keyword>
<keyword evidence="5" id="KW-1185">Reference proteome</keyword>
<comment type="caution">
    <text evidence="4">The sequence shown here is derived from an EMBL/GenBank/DDBJ whole genome shotgun (WGS) entry which is preliminary data.</text>
</comment>
<proteinExistence type="predicted"/>
<name>A0AAD5UMX0_9FUNG</name>
<accession>A0AAD5UMX0</accession>
<feature type="domain" description="Calcineurin-like phosphoesterase" evidence="3">
    <location>
        <begin position="24"/>
        <end position="261"/>
    </location>
</feature>
<sequence length="331" mass="36700">MKYLALVQLAAAIIKVPKFSSELRFQVIGDWGSMGFAVDYPNQKVVGASMAKLADQDNTHFIISVGDNFYGPQKNASAHGVTSPTDPKFLTDWQAVYNGTRMNQIPWYLVLGNHDWYANAVAQIQRTQIDPRWNLQDFIYSRRYHVDSAIVHFLHITTDLFYFGYDGSASSGNIKGLATATDNNMRNNFISLGWTEENDAINAQLDTIEWQLASAMDADYLIVVGHSDMAACNGTLPGMQPLQDLFDKYQVSAYFFGHKHALGHGVNKDTFYLLSGAGGRSEACSNPSLDFVTSPGTYGFANVHLTSTSASINIHDENLNVVSSAEFYPRY</sequence>
<gene>
    <name evidence="4" type="primary">ACP5_2</name>
    <name evidence="4" type="ORF">HK103_000119</name>
</gene>
<evidence type="ECO:0000313" key="4">
    <source>
        <dbReference type="EMBL" id="KAJ3262590.1"/>
    </source>
</evidence>
<dbReference type="AlphaFoldDB" id="A0AAD5UMX0"/>
<evidence type="ECO:0000259" key="3">
    <source>
        <dbReference type="Pfam" id="PF00149"/>
    </source>
</evidence>
<evidence type="ECO:0000313" key="5">
    <source>
        <dbReference type="Proteomes" id="UP001210925"/>
    </source>
</evidence>
<dbReference type="PANTHER" id="PTHR10161">
    <property type="entry name" value="TARTRATE-RESISTANT ACID PHOSPHATASE TYPE 5"/>
    <property type="match status" value="1"/>
</dbReference>
<dbReference type="InterPro" id="IPR029052">
    <property type="entry name" value="Metallo-depent_PP-like"/>
</dbReference>
<evidence type="ECO:0000256" key="1">
    <source>
        <dbReference type="ARBA" id="ARBA00022729"/>
    </source>
</evidence>
<keyword evidence="2" id="KW-0378">Hydrolase</keyword>
<dbReference type="SUPFAM" id="SSF56300">
    <property type="entry name" value="Metallo-dependent phosphatases"/>
    <property type="match status" value="1"/>
</dbReference>
<evidence type="ECO:0000256" key="2">
    <source>
        <dbReference type="ARBA" id="ARBA00022801"/>
    </source>
</evidence>
<dbReference type="Proteomes" id="UP001210925">
    <property type="component" value="Unassembled WGS sequence"/>
</dbReference>
<organism evidence="4 5">
    <name type="scientific">Boothiomyces macroporosus</name>
    <dbReference type="NCBI Taxonomy" id="261099"/>
    <lineage>
        <taxon>Eukaryota</taxon>
        <taxon>Fungi</taxon>
        <taxon>Fungi incertae sedis</taxon>
        <taxon>Chytridiomycota</taxon>
        <taxon>Chytridiomycota incertae sedis</taxon>
        <taxon>Chytridiomycetes</taxon>
        <taxon>Rhizophydiales</taxon>
        <taxon>Terramycetaceae</taxon>
        <taxon>Boothiomyces</taxon>
    </lineage>
</organism>
<reference evidence="4" key="1">
    <citation type="submission" date="2020-05" db="EMBL/GenBank/DDBJ databases">
        <title>Phylogenomic resolution of chytrid fungi.</title>
        <authorList>
            <person name="Stajich J.E."/>
            <person name="Amses K."/>
            <person name="Simmons R."/>
            <person name="Seto K."/>
            <person name="Myers J."/>
            <person name="Bonds A."/>
            <person name="Quandt C.A."/>
            <person name="Barry K."/>
            <person name="Liu P."/>
            <person name="Grigoriev I."/>
            <person name="Longcore J.E."/>
            <person name="James T.Y."/>
        </authorList>
    </citation>
    <scope>NUCLEOTIDE SEQUENCE</scope>
    <source>
        <strain evidence="4">PLAUS21</strain>
    </source>
</reference>
<dbReference type="GO" id="GO:0016787">
    <property type="term" value="F:hydrolase activity"/>
    <property type="evidence" value="ECO:0007669"/>
    <property type="project" value="UniProtKB-KW"/>
</dbReference>
<dbReference type="InterPro" id="IPR051558">
    <property type="entry name" value="Metallophosphoesterase_PAP"/>
</dbReference>
<dbReference type="EMBL" id="JADGKB010000001">
    <property type="protein sequence ID" value="KAJ3262590.1"/>
    <property type="molecule type" value="Genomic_DNA"/>
</dbReference>